<dbReference type="InterPro" id="IPR022577">
    <property type="entry name" value="TBCD_C"/>
</dbReference>
<evidence type="ECO:0000256" key="1">
    <source>
        <dbReference type="ARBA" id="ARBA00023186"/>
    </source>
</evidence>
<dbReference type="PANTHER" id="PTHR12658">
    <property type="entry name" value="BETA-TUBULIN COFACTOR D"/>
    <property type="match status" value="1"/>
</dbReference>
<name>A0A077QQ49_9BASI</name>
<protein>
    <submittedName>
        <fullName evidence="4">Related to Tubulin-folding cofactor D</fullName>
    </submittedName>
</protein>
<reference evidence="4" key="1">
    <citation type="journal article" date="2014" name="Genome Biol. Evol.">
        <title>Gene Loss Rather Than Gene Gain Is Associated with a Host Jump from Monocots to Dicots in the Smut Fungus Melanopsichium pennsylvanicum.</title>
        <authorList>
            <person name="Sharma R."/>
            <person name="Mishra B."/>
            <person name="Runge F."/>
            <person name="Thines M."/>
        </authorList>
    </citation>
    <scope>NUCLEOTIDE SEQUENCE</scope>
    <source>
        <strain evidence="4">4</strain>
    </source>
</reference>
<evidence type="ECO:0000313" key="4">
    <source>
        <dbReference type="EMBL" id="CDI51295.1"/>
    </source>
</evidence>
<dbReference type="GO" id="GO:0007021">
    <property type="term" value="P:tubulin complex assembly"/>
    <property type="evidence" value="ECO:0007669"/>
    <property type="project" value="InterPro"/>
</dbReference>
<sequence>MPSADAIIDESAASAVEERELVRFERAQEYLSLLSQLVASNNTPISDSFIPSVSPNDVLGHLVAILDEYQDQSHLLDPYLEQIVSPPVEALQRHVRSLSHAPNIDGSSHRLTPGSVSLLSKLIYAYTKVRGHKTILHYFPHEVADLPATLAFLESLQQFSQESCWESRYVTLLWLSLICMIPFDLAKFDLPGCETKATTASRIAAVGEGFLANPGKERDAAAVVLGRLFQRSDVLRQGYFGSFLKKSQEALSSQELSPFHATGILQALCEILKTSEPAFVSEHIADIQAILDVYDTPENAVLVGNALVLKYQTKLVGRLAAKIVPPRSRRRHGNKVLVLGYNTASSFQDTEAEVDDEEDESDVPEETEYFISYLIEALQHKDTIVRYSAAKGLARLCDRLPTSFLTQVVEAIISLFQINIPDLNEGAKDLSSVSEHTWQGTCMALAELSRRGLLHGDMLSEALPWILKALLFDVRRGAHSVGANVRDAACYVVWALARSNDVESIRPHAMELAKRLVAVATLDRDVSIRRAASAAFQESVGRLGLFPHGIDVIRMTDFYAVSVRRSAFLECSVKVAGFDEYRGYLLDHLVEVVTLHWDASMRKLGAKAVASITMHDPSSAFGEITARLARRVGSPDVAVLHGTIVTIAEMCRISRTLNGNGTKAGEEMRAQAFGLLDSIRPSVFRPLGAASILEAACQLIGAAFPPTITLSGNEIQTWERILNLALARQEEFVHAAAAEAVAQLSASVDVSSKIHNTVHSWSSLTLAQQQSNALLLGAVAFKSHGKAFGRVIHHLINLGKPSTKVAPNPLYSDNVEVRRNAADSMTRAVIGLQEEFAEICGPELLQKVIASMLTGLEDYSMDQRGDVGSWVRLSCIAGLRELLTLLSRQEVGTGLWLPEATFQLAIAAMWKQAAERIDHVRHTAGTSVLAVYHAYEQSEGIKPLGYDIVKLNHGTGCLRPFGDTAISSAGENGNDANLSRSFKDPKLAFVHLCQLLLVVPYRKSILEGLVLSVGSKSDLGERIIGPALTCLTTKSSSAPSYTLIELLTDIFDLAKSKFGDNRIFIPAINTVNLLLENGAHETGVGDVLMRLTKMATTNVAKIKSIPRLVASAGLCANLVLVIGISDKGESRERTIEMLMKATETFLTHTLPTVRVKMAEQLYAVLSTRVTFDQDEVQEQVDEDREGRLELWQELEMALLDTKWGATTGVDGETVHSLVAALPRVLA</sequence>
<feature type="domain" description="Tubulin-folding cofactor D ARM repeats" evidence="3">
    <location>
        <begin position="344"/>
        <end position="550"/>
    </location>
</feature>
<dbReference type="SUPFAM" id="SSF48371">
    <property type="entry name" value="ARM repeat"/>
    <property type="match status" value="1"/>
</dbReference>
<dbReference type="GO" id="GO:0000226">
    <property type="term" value="P:microtubule cytoskeleton organization"/>
    <property type="evidence" value="ECO:0007669"/>
    <property type="project" value="TreeGrafter"/>
</dbReference>
<evidence type="ECO:0000259" key="2">
    <source>
        <dbReference type="Pfam" id="PF12612"/>
    </source>
</evidence>
<dbReference type="AlphaFoldDB" id="A0A077QQ49"/>
<keyword evidence="1" id="KW-0143">Chaperone</keyword>
<dbReference type="PANTHER" id="PTHR12658:SF0">
    <property type="entry name" value="TUBULIN-SPECIFIC CHAPERONE D"/>
    <property type="match status" value="1"/>
</dbReference>
<feature type="domain" description="Tubulin-folding cofactor D C-terminal" evidence="2">
    <location>
        <begin position="905"/>
        <end position="1107"/>
    </location>
</feature>
<organism evidence="4">
    <name type="scientific">Melanopsichium pennsylvanicum 4</name>
    <dbReference type="NCBI Taxonomy" id="1398559"/>
    <lineage>
        <taxon>Eukaryota</taxon>
        <taxon>Fungi</taxon>
        <taxon>Dikarya</taxon>
        <taxon>Basidiomycota</taxon>
        <taxon>Ustilaginomycotina</taxon>
        <taxon>Ustilaginomycetes</taxon>
        <taxon>Ustilaginales</taxon>
        <taxon>Ustilaginaceae</taxon>
        <taxon>Melanopsichium</taxon>
    </lineage>
</organism>
<dbReference type="Pfam" id="PF23579">
    <property type="entry name" value="ARM_TBCD"/>
    <property type="match status" value="1"/>
</dbReference>
<proteinExistence type="predicted"/>
<accession>A0A077QQ49</accession>
<dbReference type="InterPro" id="IPR033162">
    <property type="entry name" value="TBCD"/>
</dbReference>
<dbReference type="Pfam" id="PF12612">
    <property type="entry name" value="TFCD_C"/>
    <property type="match status" value="1"/>
</dbReference>
<dbReference type="GO" id="GO:0007023">
    <property type="term" value="P:post-chaperonin tubulin folding pathway"/>
    <property type="evidence" value="ECO:0007669"/>
    <property type="project" value="InterPro"/>
</dbReference>
<dbReference type="InterPro" id="IPR016024">
    <property type="entry name" value="ARM-type_fold"/>
</dbReference>
<dbReference type="GO" id="GO:0048487">
    <property type="term" value="F:beta-tubulin binding"/>
    <property type="evidence" value="ECO:0007669"/>
    <property type="project" value="InterPro"/>
</dbReference>
<dbReference type="GO" id="GO:0005096">
    <property type="term" value="F:GTPase activator activity"/>
    <property type="evidence" value="ECO:0007669"/>
    <property type="project" value="InterPro"/>
</dbReference>
<dbReference type="Gene3D" id="1.25.10.10">
    <property type="entry name" value="Leucine-rich Repeat Variant"/>
    <property type="match status" value="1"/>
</dbReference>
<dbReference type="EMBL" id="HG529498">
    <property type="protein sequence ID" value="CDI51295.1"/>
    <property type="molecule type" value="Genomic_DNA"/>
</dbReference>
<evidence type="ECO:0000259" key="3">
    <source>
        <dbReference type="Pfam" id="PF25767"/>
    </source>
</evidence>
<dbReference type="InterPro" id="IPR058033">
    <property type="entry name" value="ARM_TBCD_2nd"/>
</dbReference>
<dbReference type="InterPro" id="IPR011989">
    <property type="entry name" value="ARM-like"/>
</dbReference>
<dbReference type="Pfam" id="PF25767">
    <property type="entry name" value="ARM_TBCD_2nd"/>
    <property type="match status" value="1"/>
</dbReference>